<reference evidence="2" key="4">
    <citation type="submission" date="2025-09" db="UniProtKB">
        <authorList>
            <consortium name="Ensembl"/>
        </authorList>
    </citation>
    <scope>IDENTIFICATION</scope>
</reference>
<dbReference type="SMART" id="SM00349">
    <property type="entry name" value="KRAB"/>
    <property type="match status" value="1"/>
</dbReference>
<dbReference type="Gene3D" id="6.10.140.140">
    <property type="match status" value="1"/>
</dbReference>
<dbReference type="SUPFAM" id="SSF49830">
    <property type="entry name" value="ENV polyprotein, receptor-binding domain"/>
    <property type="match status" value="1"/>
</dbReference>
<dbReference type="AlphaFoldDB" id="A0A2I2ZPI6"/>
<dbReference type="PANTHER" id="PTHR23232">
    <property type="entry name" value="KRAB DOMAIN C2H2 ZINC FINGER"/>
    <property type="match status" value="1"/>
</dbReference>
<dbReference type="CDD" id="cd07765">
    <property type="entry name" value="KRAB_A-box"/>
    <property type="match status" value="1"/>
</dbReference>
<feature type="domain" description="KRAB" evidence="1">
    <location>
        <begin position="6"/>
        <end position="78"/>
    </location>
</feature>
<reference evidence="2" key="3">
    <citation type="submission" date="2025-08" db="UniProtKB">
        <authorList>
            <consortium name="Ensembl"/>
        </authorList>
    </citation>
    <scope>IDENTIFICATION</scope>
</reference>
<sequence length="142" mass="15785">MPHLLVTFRDVAIDFSQEEWECLDPAQRDLYRDVMLENYSNLISLEPARTHKEQHNLPVPKAGSVNLAAGFGHSRSQTGCGSSKGAEKGLQNVDFYLCPGNHPDTSCRDTYQFFCPDWTSVTLATYSGGSTRSSFHNSCFSS</sequence>
<dbReference type="InterPro" id="IPR001909">
    <property type="entry name" value="KRAB"/>
</dbReference>
<dbReference type="PANTHER" id="PTHR23232:SF157">
    <property type="entry name" value="ZINC FINGER PROTEIN 525"/>
    <property type="match status" value="1"/>
</dbReference>
<dbReference type="InterPro" id="IPR050169">
    <property type="entry name" value="Krueppel_C2H2_ZnF"/>
</dbReference>
<dbReference type="Bgee" id="ENSGGOG00000005748">
    <property type="expression patterns" value="Expressed in testis and 6 other cell types or tissues"/>
</dbReference>
<dbReference type="GeneTree" id="ENSGT00940000163517"/>
<dbReference type="InterPro" id="IPR036051">
    <property type="entry name" value="KRAB_dom_sf"/>
</dbReference>
<dbReference type="InterPro" id="IPR008981">
    <property type="entry name" value="FMuLV_rcpt-bd"/>
</dbReference>
<reference evidence="2 3" key="2">
    <citation type="journal article" date="2012" name="Nature">
        <title>Insights into hominid evolution from the gorilla genome sequence.</title>
        <authorList>
            <person name="Scally A."/>
            <person name="Dutheil J.Y."/>
            <person name="Hillier L.W."/>
            <person name="Jordan G.E."/>
            <person name="Goodhead I."/>
            <person name="Herrero J."/>
            <person name="Hobolth A."/>
            <person name="Lappalainen T."/>
            <person name="Mailund T."/>
            <person name="Marques-Bonet T."/>
            <person name="McCarthy S."/>
            <person name="Montgomery S.H."/>
            <person name="Schwalie P.C."/>
            <person name="Tang Y.A."/>
            <person name="Ward M.C."/>
            <person name="Xue Y."/>
            <person name="Yngvadottir B."/>
            <person name="Alkan C."/>
            <person name="Andersen L.N."/>
            <person name="Ayub Q."/>
            <person name="Ball E.V."/>
            <person name="Beal K."/>
            <person name="Bradley B.J."/>
            <person name="Chen Y."/>
            <person name="Clee C.M."/>
            <person name="Fitzgerald S."/>
            <person name="Graves T.A."/>
            <person name="Gu Y."/>
            <person name="Heath P."/>
            <person name="Heger A."/>
            <person name="Karakoc E."/>
            <person name="Kolb-Kokocinski A."/>
            <person name="Laird G.K."/>
            <person name="Lunter G."/>
            <person name="Meader S."/>
            <person name="Mort M."/>
            <person name="Mullikin J.C."/>
            <person name="Munch K."/>
            <person name="O'Connor T.D."/>
            <person name="Phillips A.D."/>
            <person name="Prado-Martinez J."/>
            <person name="Rogers A.S."/>
            <person name="Sajjadian S."/>
            <person name="Schmidt D."/>
            <person name="Shaw K."/>
            <person name="Simpson J.T."/>
            <person name="Stenson P.D."/>
            <person name="Turner D.J."/>
            <person name="Vigilant L."/>
            <person name="Vilella A.J."/>
            <person name="Whitener W."/>
            <person name="Zhu B."/>
            <person name="Cooper D.N."/>
            <person name="de Jong P."/>
            <person name="Dermitzakis E.T."/>
            <person name="Eichler E.E."/>
            <person name="Flicek P."/>
            <person name="Goldman N."/>
            <person name="Mundy N.I."/>
            <person name="Ning Z."/>
            <person name="Odom D.T."/>
            <person name="Ponting C.P."/>
            <person name="Quail M.A."/>
            <person name="Ryder O.A."/>
            <person name="Searle S.M."/>
            <person name="Warren W.C."/>
            <person name="Wilson R.K."/>
            <person name="Schierup M.H."/>
            <person name="Rogers J."/>
            <person name="Tyler-Smith C."/>
            <person name="Durbin R."/>
        </authorList>
    </citation>
    <scope>NUCLEOTIDE SEQUENCE [LARGE SCALE GENOMIC DNA]</scope>
</reference>
<accession>A0A2I2ZPI6</accession>
<dbReference type="EMBL" id="CABD030113375">
    <property type="status" value="NOT_ANNOTATED_CDS"/>
    <property type="molecule type" value="Genomic_DNA"/>
</dbReference>
<dbReference type="SUPFAM" id="SSF109640">
    <property type="entry name" value="KRAB domain (Kruppel-associated box)"/>
    <property type="match status" value="1"/>
</dbReference>
<dbReference type="Ensembl" id="ENSGGOT00000060681.1">
    <property type="protein sequence ID" value="ENSGGOP00000049015.1"/>
    <property type="gene ID" value="ENSGGOG00000005748.3"/>
</dbReference>
<reference evidence="3" key="1">
    <citation type="submission" date="2011-05" db="EMBL/GenBank/DDBJ databases">
        <title>Insights into the evolution of the great apes provided by the gorilla genome.</title>
        <authorList>
            <person name="Scally A."/>
        </authorList>
    </citation>
    <scope>NUCLEOTIDE SEQUENCE [LARGE SCALE GENOMIC DNA]</scope>
</reference>
<gene>
    <name evidence="2" type="primary">ZNF571</name>
</gene>
<protein>
    <submittedName>
        <fullName evidence="2">Zinc finger protein 571</fullName>
    </submittedName>
</protein>
<dbReference type="EMBL" id="CABD030113374">
    <property type="status" value="NOT_ANNOTATED_CDS"/>
    <property type="molecule type" value="Genomic_DNA"/>
</dbReference>
<dbReference type="Pfam" id="PF01352">
    <property type="entry name" value="KRAB"/>
    <property type="match status" value="1"/>
</dbReference>
<dbReference type="Proteomes" id="UP000001519">
    <property type="component" value="Chromosome 19"/>
</dbReference>
<proteinExistence type="predicted"/>
<evidence type="ECO:0000259" key="1">
    <source>
        <dbReference type="PROSITE" id="PS50805"/>
    </source>
</evidence>
<dbReference type="GO" id="GO:0006355">
    <property type="term" value="P:regulation of DNA-templated transcription"/>
    <property type="evidence" value="ECO:0007669"/>
    <property type="project" value="InterPro"/>
</dbReference>
<dbReference type="PROSITE" id="PS50805">
    <property type="entry name" value="KRAB"/>
    <property type="match status" value="1"/>
</dbReference>
<name>A0A2I2ZPI6_GORGO</name>
<keyword evidence="3" id="KW-1185">Reference proteome</keyword>
<evidence type="ECO:0000313" key="3">
    <source>
        <dbReference type="Proteomes" id="UP000001519"/>
    </source>
</evidence>
<organism evidence="2 3">
    <name type="scientific">Gorilla gorilla gorilla</name>
    <name type="common">Western lowland gorilla</name>
    <dbReference type="NCBI Taxonomy" id="9595"/>
    <lineage>
        <taxon>Eukaryota</taxon>
        <taxon>Metazoa</taxon>
        <taxon>Chordata</taxon>
        <taxon>Craniata</taxon>
        <taxon>Vertebrata</taxon>
        <taxon>Euteleostomi</taxon>
        <taxon>Mammalia</taxon>
        <taxon>Eutheria</taxon>
        <taxon>Euarchontoglires</taxon>
        <taxon>Primates</taxon>
        <taxon>Haplorrhini</taxon>
        <taxon>Catarrhini</taxon>
        <taxon>Hominidae</taxon>
        <taxon>Gorilla</taxon>
    </lineage>
</organism>
<evidence type="ECO:0000313" key="2">
    <source>
        <dbReference type="Ensembl" id="ENSGGOP00000049015.1"/>
    </source>
</evidence>